<organism evidence="1 2">
    <name type="scientific">Thorsellia kenyensis</name>
    <dbReference type="NCBI Taxonomy" id="1549888"/>
    <lineage>
        <taxon>Bacteria</taxon>
        <taxon>Pseudomonadati</taxon>
        <taxon>Pseudomonadota</taxon>
        <taxon>Gammaproteobacteria</taxon>
        <taxon>Enterobacterales</taxon>
        <taxon>Thorselliaceae</taxon>
        <taxon>Thorsellia</taxon>
    </lineage>
</organism>
<dbReference type="NCBIfam" id="TIGR01907">
    <property type="entry name" value="casE_Cse3"/>
    <property type="match status" value="1"/>
</dbReference>
<keyword evidence="2" id="KW-1185">Reference proteome</keyword>
<name>A0ABV6C737_9GAMM</name>
<dbReference type="EMBL" id="JBHLXE010000016">
    <property type="protein sequence ID" value="MFC0178773.1"/>
    <property type="molecule type" value="Genomic_DNA"/>
</dbReference>
<accession>A0ABV6C737</accession>
<dbReference type="Proteomes" id="UP001589758">
    <property type="component" value="Unassembled WGS sequence"/>
</dbReference>
<reference evidence="1 2" key="1">
    <citation type="submission" date="2024-09" db="EMBL/GenBank/DDBJ databases">
        <authorList>
            <person name="Sun Q."/>
            <person name="Mori K."/>
        </authorList>
    </citation>
    <scope>NUCLEOTIDE SEQUENCE [LARGE SCALE GENOMIC DNA]</scope>
    <source>
        <strain evidence="1 2">CCM 8545</strain>
    </source>
</reference>
<comment type="caution">
    <text evidence="1">The sequence shown here is derived from an EMBL/GenBank/DDBJ whole genome shotgun (WGS) entry which is preliminary data.</text>
</comment>
<dbReference type="Pfam" id="PF08798">
    <property type="entry name" value="CRISPR_assoc"/>
    <property type="match status" value="1"/>
</dbReference>
<sequence>MFLSRVRINPNLKKLAEHLGSGVSYHSHQLLWKLFSHNEERQFLFRKELVKRGPLAGLIEFYVQSEELPVSNGNQFILETKEYEPKLNVGDKLSFRLRVNPTIKINGKRHDVVMHAKTKLRNSDKLDKVADFDLITQSAIEWITNEIRTQAWGIRFDISPVVLSYQKETIFKESKKQTLSYGVVDFEGVLVVTDVEKFNSTLKNGVGRAKAFGCGLFLIKRL</sequence>
<dbReference type="Gene3D" id="3.30.70.1200">
    <property type="entry name" value="Crispr-associated protein, domain 1"/>
    <property type="match status" value="1"/>
</dbReference>
<evidence type="ECO:0000313" key="2">
    <source>
        <dbReference type="Proteomes" id="UP001589758"/>
    </source>
</evidence>
<dbReference type="SUPFAM" id="SSF117987">
    <property type="entry name" value="CRISPR-associated protein"/>
    <property type="match status" value="2"/>
</dbReference>
<gene>
    <name evidence="1" type="primary">cas6e</name>
    <name evidence="1" type="ORF">ACFFIT_01450</name>
</gene>
<dbReference type="SMART" id="SM01101">
    <property type="entry name" value="CRISPR_assoc"/>
    <property type="match status" value="1"/>
</dbReference>
<dbReference type="RefSeq" id="WP_385875721.1">
    <property type="nucleotide sequence ID" value="NZ_JBHLXE010000016.1"/>
</dbReference>
<dbReference type="CDD" id="cd09727">
    <property type="entry name" value="Cas6_I-E"/>
    <property type="match status" value="1"/>
</dbReference>
<protein>
    <submittedName>
        <fullName evidence="1">Type I-E CRISPR-associated protein Cas6/Cse3/CasE</fullName>
    </submittedName>
</protein>
<dbReference type="Gene3D" id="3.30.70.1210">
    <property type="entry name" value="Crispr-associated protein, domain 2"/>
    <property type="match status" value="1"/>
</dbReference>
<evidence type="ECO:0000313" key="1">
    <source>
        <dbReference type="EMBL" id="MFC0178773.1"/>
    </source>
</evidence>
<proteinExistence type="predicted"/>
<dbReference type="InterPro" id="IPR010179">
    <property type="entry name" value="CRISPR-assoc_prot_Cse3"/>
</dbReference>